<dbReference type="Proteomes" id="UP000229385">
    <property type="component" value="Unassembled WGS sequence"/>
</dbReference>
<evidence type="ECO:0000313" key="3">
    <source>
        <dbReference type="EMBL" id="PJA45114.1"/>
    </source>
</evidence>
<evidence type="ECO:0000256" key="2">
    <source>
        <dbReference type="SAM" id="Phobius"/>
    </source>
</evidence>
<dbReference type="AlphaFoldDB" id="A0A2M7XB84"/>
<feature type="transmembrane region" description="Helical" evidence="2">
    <location>
        <begin position="225"/>
        <end position="246"/>
    </location>
</feature>
<feature type="transmembrane region" description="Helical" evidence="2">
    <location>
        <begin position="278"/>
        <end position="301"/>
    </location>
</feature>
<proteinExistence type="predicted"/>
<reference evidence="4" key="1">
    <citation type="submission" date="2017-09" db="EMBL/GenBank/DDBJ databases">
        <title>Depth-based differentiation of microbial function through sediment-hosted aquifers and enrichment of novel symbionts in the deep terrestrial subsurface.</title>
        <authorList>
            <person name="Probst A.J."/>
            <person name="Ladd B."/>
            <person name="Jarett J.K."/>
            <person name="Geller-Mcgrath D.E."/>
            <person name="Sieber C.M.K."/>
            <person name="Emerson J.B."/>
            <person name="Anantharaman K."/>
            <person name="Thomas B.C."/>
            <person name="Malmstrom R."/>
            <person name="Stieglmeier M."/>
            <person name="Klingl A."/>
            <person name="Woyke T."/>
            <person name="Ryan C.M."/>
            <person name="Banfield J.F."/>
        </authorList>
    </citation>
    <scope>NUCLEOTIDE SEQUENCE [LARGE SCALE GENOMIC DNA]</scope>
</reference>
<protein>
    <submittedName>
        <fullName evidence="3">Uncharacterized protein</fullName>
    </submittedName>
</protein>
<name>A0A2M7XB84_9BACT</name>
<accession>A0A2M7XB84</accession>
<keyword evidence="2" id="KW-0472">Membrane</keyword>
<gene>
    <name evidence="3" type="ORF">CO174_04735</name>
</gene>
<organism evidence="3 4">
    <name type="scientific">Candidatus Uhrbacteria bacterium CG_4_9_14_3_um_filter_50_9</name>
    <dbReference type="NCBI Taxonomy" id="1975035"/>
    <lineage>
        <taxon>Bacteria</taxon>
        <taxon>Candidatus Uhriibacteriota</taxon>
    </lineage>
</organism>
<dbReference type="EMBL" id="PFWU01000049">
    <property type="protein sequence ID" value="PJA45114.1"/>
    <property type="molecule type" value="Genomic_DNA"/>
</dbReference>
<evidence type="ECO:0000313" key="4">
    <source>
        <dbReference type="Proteomes" id="UP000229385"/>
    </source>
</evidence>
<sequence length="326" mass="34396">MKHTTTVVCALVLFGAEAKAKGPVAVEQPPACEQATTVSVLARLSMAGDSAFASFDTEMLKQTARDAEAALVCLNEPVTQPVAASYHRLMALAAFVNGEDDLSRRELHASYRLEDTYVFPTQIAPEGHPLLVFYEEAKLLQGGSPEDLYPPIGGYVTIDGEKMDMRPSETPVIVQAFSSTDELLETHYVLAGQSVPRWGELTARLKVEDLSALPSTTVQRKKKPAMPWLVAGGAALALGGVSYGIAMDQHSRFLDTSSPDGDGSEDTLNGYMNRANTFGASAIGLGVVGVGLMGTGVVLQVRFGGPRGNPDLTVGPEVSEGGADGP</sequence>
<keyword evidence="2" id="KW-1133">Transmembrane helix</keyword>
<feature type="region of interest" description="Disordered" evidence="1">
    <location>
        <begin position="305"/>
        <end position="326"/>
    </location>
</feature>
<keyword evidence="2" id="KW-0812">Transmembrane</keyword>
<comment type="caution">
    <text evidence="3">The sequence shown here is derived from an EMBL/GenBank/DDBJ whole genome shotgun (WGS) entry which is preliminary data.</text>
</comment>
<evidence type="ECO:0000256" key="1">
    <source>
        <dbReference type="SAM" id="MobiDB-lite"/>
    </source>
</evidence>